<dbReference type="Pfam" id="PF18998">
    <property type="entry name" value="Flg_new_2"/>
    <property type="match status" value="1"/>
</dbReference>
<protein>
    <submittedName>
        <fullName evidence="4">S-layer homology domain-containing protein</fullName>
    </submittedName>
</protein>
<evidence type="ECO:0000313" key="5">
    <source>
        <dbReference type="Proteomes" id="UP001200313"/>
    </source>
</evidence>
<feature type="domain" description="SLH" evidence="3">
    <location>
        <begin position="929"/>
        <end position="988"/>
    </location>
</feature>
<evidence type="ECO:0000256" key="1">
    <source>
        <dbReference type="ARBA" id="ARBA00022737"/>
    </source>
</evidence>
<dbReference type="Proteomes" id="UP001200313">
    <property type="component" value="Unassembled WGS sequence"/>
</dbReference>
<keyword evidence="5" id="KW-1185">Reference proteome</keyword>
<feature type="signal peptide" evidence="2">
    <location>
        <begin position="1"/>
        <end position="25"/>
    </location>
</feature>
<keyword evidence="2" id="KW-0732">Signal</keyword>
<feature type="domain" description="SLH" evidence="3">
    <location>
        <begin position="989"/>
        <end position="1052"/>
    </location>
</feature>
<evidence type="ECO:0000259" key="3">
    <source>
        <dbReference type="PROSITE" id="PS51272"/>
    </source>
</evidence>
<dbReference type="InterPro" id="IPR044060">
    <property type="entry name" value="Bacterial_rp_domain"/>
</dbReference>
<evidence type="ECO:0000256" key="2">
    <source>
        <dbReference type="SAM" id="SignalP"/>
    </source>
</evidence>
<dbReference type="PROSITE" id="PS51272">
    <property type="entry name" value="SLH"/>
    <property type="match status" value="3"/>
</dbReference>
<feature type="chain" id="PRO_5045051283" evidence="2">
    <location>
        <begin position="26"/>
        <end position="1114"/>
    </location>
</feature>
<feature type="domain" description="SLH" evidence="3">
    <location>
        <begin position="1057"/>
        <end position="1114"/>
    </location>
</feature>
<organism evidence="4 5">
    <name type="scientific">Intestinimonas massiliensis</name>
    <name type="common">ex Afouda et al. 2020</name>
    <dbReference type="NCBI Taxonomy" id="1673721"/>
    <lineage>
        <taxon>Bacteria</taxon>
        <taxon>Bacillati</taxon>
        <taxon>Bacillota</taxon>
        <taxon>Clostridia</taxon>
        <taxon>Eubacteriales</taxon>
        <taxon>Intestinimonas</taxon>
    </lineage>
</organism>
<dbReference type="InterPro" id="IPR001119">
    <property type="entry name" value="SLH_dom"/>
</dbReference>
<dbReference type="InterPro" id="IPR051465">
    <property type="entry name" value="Cell_Envelope_Struct_Comp"/>
</dbReference>
<name>A0ABS9MDW1_9FIRM</name>
<gene>
    <name evidence="4" type="ORF">L0P79_18390</name>
</gene>
<dbReference type="RefSeq" id="WP_238075217.1">
    <property type="nucleotide sequence ID" value="NZ_JAKNJB010000054.1"/>
</dbReference>
<comment type="caution">
    <text evidence="4">The sequence shown here is derived from an EMBL/GenBank/DDBJ whole genome shotgun (WGS) entry which is preliminary data.</text>
</comment>
<dbReference type="Pfam" id="PF00395">
    <property type="entry name" value="SLH"/>
    <property type="match status" value="3"/>
</dbReference>
<reference evidence="4 5" key="1">
    <citation type="submission" date="2022-01" db="EMBL/GenBank/DDBJ databases">
        <title>Collection of gut derived symbiotic bacterial strains cultured from healthy donors.</title>
        <authorList>
            <person name="Lin H."/>
            <person name="Kohout C."/>
            <person name="Waligurski E."/>
            <person name="Pamer E.G."/>
        </authorList>
    </citation>
    <scope>NUCLEOTIDE SEQUENCE [LARGE SCALE GENOMIC DNA]</scope>
    <source>
        <strain evidence="4 5">DFI.3.7</strain>
    </source>
</reference>
<sequence length="1114" mass="119611">MKIRLLSLAVALMLCLSLLPMTALAAEPAAPPAATDNAVTLYADYGDGFEFLSSLYFEDGVTEQTVTVERPITALRVVKGVCYELNLDRLTLNGACPAGYERKLSATDNDLIEVEDSMDFALSGSGELVIAARAPVKVMGENCSFKFPQINRGPIVPRSYFYSYTLGSNPGSFSDGDALIVPDKADLFDSTMCYPDSGHPDAPMDIYVADDGETLYVFFEAFMDNTFDHGKDFAGVHVKCGDSIKTYKVHTTDANEYGRWWFAYTDSSDEYDWEHMCYVVEVPLAELTPADGALALAFEYYGTAGYQGAGLAMLAIDGVFLVADGQPEGYWNNPHEYYPEADLLPAPGKTINSAGGSTAAGEWWLTNNGGDFTLTLNGATLDSMSVAVDKWNNTNRFAPLYTNGNLTVELAEGTTNTIACDNADNYYGIEAQCQELVIQGAGILNVSEDNRPVNVNNPLTIKDGATVNATLTATHTGSQYWTSDWSYEAVDVSGLTVDDAVLKVTASVTVPSDSGDNVYVSGIEIGHSGYYLTLKNNATVEAFASGGNTGNYAISWWSDSVRLDLDADIATILEGDNAERAAEAEEVTTEYVYYFTRSKPYVKLVTKNKATLQEMLDGADGFVYTASTPGSNAYTYAGEREITVASDGASGTVSYLIPAATLEEDPTVLMNDLARFLGALYRYDDGASVASVTYGGDEYTWGAESTLKGSRWTCTYNAIDGPMKVSLVSAITAAYNSADEPLTSIVLKINDYDVTFEVVATYPVSFLPGDGTGKMEPVMAPAGEYTLPACTFTAPDGKVFDKWQDAAGATYAAGAKVEITGEAEFTATWKDKPVGGGGGGPVTYPIEAPVAENGTVTVSPIAASKGTTVTVTPTPDEGYEVDKVTVTDKDGNEILITDNGDGTYSFTMPGGKVTVNATFKEIDHSAVCSSRDFTDVDPEAWYHEAVDYVVEKGLMVGIADDQFNPNGTTTRAMIVTILYRQEGKPAVSGTSPFDDVAADQWYTDAVIWASENGIVSGYGDGKFGPTDDITREQFATILYRYAQYKGYDVSVGEDTNVLSYNDAFDVSDWAMPAIQWACGAGLMQGDNQGNLLPGDSATRAQVATLIMRFIENVK</sequence>
<keyword evidence="1" id="KW-0677">Repeat</keyword>
<evidence type="ECO:0000313" key="4">
    <source>
        <dbReference type="EMBL" id="MCG4529008.1"/>
    </source>
</evidence>
<dbReference type="PANTHER" id="PTHR43308">
    <property type="entry name" value="OUTER MEMBRANE PROTEIN ALPHA-RELATED"/>
    <property type="match status" value="1"/>
</dbReference>
<dbReference type="EMBL" id="JAKNJB010000054">
    <property type="protein sequence ID" value="MCG4529008.1"/>
    <property type="molecule type" value="Genomic_DNA"/>
</dbReference>
<accession>A0ABS9MDW1</accession>
<proteinExistence type="predicted"/>